<dbReference type="GO" id="GO:0006431">
    <property type="term" value="P:methionyl-tRNA aminoacylation"/>
    <property type="evidence" value="ECO:0007669"/>
    <property type="project" value="InterPro"/>
</dbReference>
<keyword evidence="8 11" id="KW-0030">Aminoacyl-tRNA synthetase</keyword>
<evidence type="ECO:0000256" key="10">
    <source>
        <dbReference type="ARBA" id="ARBA00047364"/>
    </source>
</evidence>
<accession>A0A1F4ZR42</accession>
<dbReference type="InterPro" id="IPR023457">
    <property type="entry name" value="Met-tRNA_synth_2"/>
</dbReference>
<dbReference type="EMBL" id="MEXR01000045">
    <property type="protein sequence ID" value="OGD08903.1"/>
    <property type="molecule type" value="Genomic_DNA"/>
</dbReference>
<keyword evidence="3" id="KW-0963">Cytoplasm</keyword>
<dbReference type="FunFam" id="2.170.220.10:FF:000001">
    <property type="entry name" value="methionine--tRNA ligase, mitochondrial"/>
    <property type="match status" value="1"/>
</dbReference>
<dbReference type="PANTHER" id="PTHR43326">
    <property type="entry name" value="METHIONYL-TRNA SYNTHETASE"/>
    <property type="match status" value="1"/>
</dbReference>
<dbReference type="InterPro" id="IPR001412">
    <property type="entry name" value="aa-tRNA-synth_I_CS"/>
</dbReference>
<comment type="caution">
    <text evidence="13">The sequence shown here is derived from an EMBL/GenBank/DDBJ whole genome shotgun (WGS) entry which is preliminary data.</text>
</comment>
<feature type="domain" description="Methionyl/Leucyl tRNA synthetase" evidence="12">
    <location>
        <begin position="6"/>
        <end position="364"/>
    </location>
</feature>
<dbReference type="InterPro" id="IPR033911">
    <property type="entry name" value="MetRS_core"/>
</dbReference>
<evidence type="ECO:0000256" key="11">
    <source>
        <dbReference type="RuleBase" id="RU363039"/>
    </source>
</evidence>
<evidence type="ECO:0000259" key="12">
    <source>
        <dbReference type="Pfam" id="PF09334"/>
    </source>
</evidence>
<organism evidence="13 14">
    <name type="scientific">Candidatus Amesbacteria bacterium RIFOXYB1_FULL_44_23</name>
    <dbReference type="NCBI Taxonomy" id="1797263"/>
    <lineage>
        <taxon>Bacteria</taxon>
        <taxon>Candidatus Amesiibacteriota</taxon>
    </lineage>
</organism>
<keyword evidence="5 11" id="KW-0547">Nucleotide-binding</keyword>
<dbReference type="SUPFAM" id="SSF47323">
    <property type="entry name" value="Anticodon-binding domain of a subclass of class I aminoacyl-tRNA synthetases"/>
    <property type="match status" value="1"/>
</dbReference>
<comment type="subcellular location">
    <subcellularLocation>
        <location evidence="1">Cytoplasm</location>
    </subcellularLocation>
</comment>
<evidence type="ECO:0000256" key="7">
    <source>
        <dbReference type="ARBA" id="ARBA00022917"/>
    </source>
</evidence>
<dbReference type="Pfam" id="PF09334">
    <property type="entry name" value="tRNA-synt_1g"/>
    <property type="match status" value="1"/>
</dbReference>
<evidence type="ECO:0000256" key="9">
    <source>
        <dbReference type="ARBA" id="ARBA00030904"/>
    </source>
</evidence>
<evidence type="ECO:0000313" key="14">
    <source>
        <dbReference type="Proteomes" id="UP000176424"/>
    </source>
</evidence>
<dbReference type="AlphaFoldDB" id="A0A1F4ZR42"/>
<keyword evidence="6 11" id="KW-0067">ATP-binding</keyword>
<dbReference type="InterPro" id="IPR041872">
    <property type="entry name" value="Anticodon_Met"/>
</dbReference>
<sequence>MAKKFYITAAIPYVNAKPHLGHALEFVQADVVARYHRLLNEDVTLLSGGDENALKNVQAAEKAGKPVQEFIDENNDLFIKLTQQLNTKFDVWQKGSDKQTHYKSSQELWGLCKNTGDIYKKSYKGLYCVGCEAFYESGDLNENGECYEHPGKKLDEVEEENYFFKLSKYQDKIIELIEANELEIVPEERKNEVLSFVRGGLKDISISRSNERARNWGVPVPGDDSSRIYVWMDALNIYQSGIGFGWNEETYKKLWPADLHVIGKGIIRFHAVYWPAFLMSAGLKLPKKIFVHGYYTVNGQKMSKTLGNVYDPMPLLEKYGADPLRYYMLAKTPPFTDGDFSEEKYIEIYNADLASGLGNLVSRVTNMIGRYCDGLVPAIDGVADEHPLRVDNKIHNWKKVWKDIDKYVPEFKFDQAVGSVWKFLKEADRYIDDNKPWELAKKDRAKLNWVLYGLADSLHQVAWQIYQFLPETSVGIAKAFSIKPLLVDSPNSKDSWTNLKPGTKVVLEKPLFPRIK</sequence>
<dbReference type="CDD" id="cd07957">
    <property type="entry name" value="Anticodon_Ia_Met"/>
    <property type="match status" value="1"/>
</dbReference>
<dbReference type="Gene3D" id="1.10.730.10">
    <property type="entry name" value="Isoleucyl-tRNA Synthetase, Domain 1"/>
    <property type="match status" value="1"/>
</dbReference>
<keyword evidence="4 11" id="KW-0436">Ligase</keyword>
<name>A0A1F4ZR42_9BACT</name>
<evidence type="ECO:0000256" key="8">
    <source>
        <dbReference type="ARBA" id="ARBA00023146"/>
    </source>
</evidence>
<proteinExistence type="inferred from homology"/>
<comment type="catalytic activity">
    <reaction evidence="10">
        <text>tRNA(Met) + L-methionine + ATP = L-methionyl-tRNA(Met) + AMP + diphosphate</text>
        <dbReference type="Rhea" id="RHEA:13481"/>
        <dbReference type="Rhea" id="RHEA-COMP:9667"/>
        <dbReference type="Rhea" id="RHEA-COMP:9698"/>
        <dbReference type="ChEBI" id="CHEBI:30616"/>
        <dbReference type="ChEBI" id="CHEBI:33019"/>
        <dbReference type="ChEBI" id="CHEBI:57844"/>
        <dbReference type="ChEBI" id="CHEBI:78442"/>
        <dbReference type="ChEBI" id="CHEBI:78530"/>
        <dbReference type="ChEBI" id="CHEBI:456215"/>
        <dbReference type="EC" id="6.1.1.10"/>
    </reaction>
</comment>
<dbReference type="InterPro" id="IPR015413">
    <property type="entry name" value="Methionyl/Leucyl_tRNA_Synth"/>
</dbReference>
<dbReference type="STRING" id="1797263.A2397_01415"/>
<dbReference type="Gene3D" id="3.40.50.620">
    <property type="entry name" value="HUPs"/>
    <property type="match status" value="1"/>
</dbReference>
<dbReference type="GO" id="GO:0005524">
    <property type="term" value="F:ATP binding"/>
    <property type="evidence" value="ECO:0007669"/>
    <property type="project" value="UniProtKB-KW"/>
</dbReference>
<evidence type="ECO:0000313" key="13">
    <source>
        <dbReference type="EMBL" id="OGD08903.1"/>
    </source>
</evidence>
<dbReference type="SUPFAM" id="SSF52374">
    <property type="entry name" value="Nucleotidylyl transferase"/>
    <property type="match status" value="1"/>
</dbReference>
<evidence type="ECO:0000256" key="6">
    <source>
        <dbReference type="ARBA" id="ARBA00022840"/>
    </source>
</evidence>
<dbReference type="InterPro" id="IPR014729">
    <property type="entry name" value="Rossmann-like_a/b/a_fold"/>
</dbReference>
<comment type="similarity">
    <text evidence="11">Belongs to the class-I aminoacyl-tRNA synthetase family.</text>
</comment>
<dbReference type="CDD" id="cd00814">
    <property type="entry name" value="MetRS_core"/>
    <property type="match status" value="1"/>
</dbReference>
<evidence type="ECO:0000256" key="5">
    <source>
        <dbReference type="ARBA" id="ARBA00022741"/>
    </source>
</evidence>
<dbReference type="GO" id="GO:0005737">
    <property type="term" value="C:cytoplasm"/>
    <property type="evidence" value="ECO:0007669"/>
    <property type="project" value="UniProtKB-SubCell"/>
</dbReference>
<dbReference type="PRINTS" id="PR01041">
    <property type="entry name" value="TRNASYNTHMET"/>
</dbReference>
<evidence type="ECO:0000256" key="1">
    <source>
        <dbReference type="ARBA" id="ARBA00004496"/>
    </source>
</evidence>
<evidence type="ECO:0000256" key="3">
    <source>
        <dbReference type="ARBA" id="ARBA00022490"/>
    </source>
</evidence>
<protein>
    <recommendedName>
        <fullName evidence="2">methionine--tRNA ligase</fullName>
        <ecNumber evidence="2">6.1.1.10</ecNumber>
    </recommendedName>
    <alternativeName>
        <fullName evidence="9">Methionyl-tRNA synthetase</fullName>
    </alternativeName>
</protein>
<evidence type="ECO:0000256" key="2">
    <source>
        <dbReference type="ARBA" id="ARBA00012838"/>
    </source>
</evidence>
<dbReference type="GO" id="GO:0004825">
    <property type="term" value="F:methionine-tRNA ligase activity"/>
    <property type="evidence" value="ECO:0007669"/>
    <property type="project" value="UniProtKB-EC"/>
</dbReference>
<reference evidence="13 14" key="1">
    <citation type="journal article" date="2016" name="Nat. Commun.">
        <title>Thousands of microbial genomes shed light on interconnected biogeochemical processes in an aquifer system.</title>
        <authorList>
            <person name="Anantharaman K."/>
            <person name="Brown C.T."/>
            <person name="Hug L.A."/>
            <person name="Sharon I."/>
            <person name="Castelle C.J."/>
            <person name="Probst A.J."/>
            <person name="Thomas B.C."/>
            <person name="Singh A."/>
            <person name="Wilkins M.J."/>
            <person name="Karaoz U."/>
            <person name="Brodie E.L."/>
            <person name="Williams K.H."/>
            <person name="Hubbard S.S."/>
            <person name="Banfield J.F."/>
        </authorList>
    </citation>
    <scope>NUCLEOTIDE SEQUENCE [LARGE SCALE GENOMIC DNA]</scope>
</reference>
<dbReference type="PANTHER" id="PTHR43326:SF1">
    <property type="entry name" value="METHIONINE--TRNA LIGASE, MITOCHONDRIAL"/>
    <property type="match status" value="1"/>
</dbReference>
<dbReference type="PROSITE" id="PS00178">
    <property type="entry name" value="AA_TRNA_LIGASE_I"/>
    <property type="match status" value="1"/>
</dbReference>
<gene>
    <name evidence="13" type="ORF">A2397_01415</name>
</gene>
<dbReference type="Proteomes" id="UP000176424">
    <property type="component" value="Unassembled WGS sequence"/>
</dbReference>
<dbReference type="Gene3D" id="2.170.220.10">
    <property type="match status" value="1"/>
</dbReference>
<dbReference type="InterPro" id="IPR009080">
    <property type="entry name" value="tRNAsynth_Ia_anticodon-bd"/>
</dbReference>
<evidence type="ECO:0000256" key="4">
    <source>
        <dbReference type="ARBA" id="ARBA00022598"/>
    </source>
</evidence>
<keyword evidence="7 11" id="KW-0648">Protein biosynthesis</keyword>
<dbReference type="EC" id="6.1.1.10" evidence="2"/>